<keyword evidence="5" id="KW-1133">Transmembrane helix</keyword>
<evidence type="ECO:0000256" key="4">
    <source>
        <dbReference type="ARBA" id="ARBA00032089"/>
    </source>
</evidence>
<dbReference type="Gene3D" id="2.40.10.350">
    <property type="entry name" value="Rod shape-determining protein MreC, domain 2"/>
    <property type="match status" value="1"/>
</dbReference>
<evidence type="ECO:0000256" key="3">
    <source>
        <dbReference type="ARBA" id="ARBA00022960"/>
    </source>
</evidence>
<protein>
    <recommendedName>
        <fullName evidence="2">Cell shape-determining protein MreC</fullName>
    </recommendedName>
    <alternativeName>
        <fullName evidence="4">Cell shape protein MreC</fullName>
    </alternativeName>
</protein>
<reference evidence="7 8" key="1">
    <citation type="submission" date="2023-12" db="EMBL/GenBank/DDBJ databases">
        <title>Genome sequencing and assembly of bacterial species from a model synthetic community.</title>
        <authorList>
            <person name="Hogle S.L."/>
        </authorList>
    </citation>
    <scope>NUCLEOTIDE SEQUENCE [LARGE SCALE GENOMIC DNA]</scope>
    <source>
        <strain evidence="7 8">HAMBI_3031</strain>
    </source>
</reference>
<keyword evidence="5" id="KW-0812">Transmembrane</keyword>
<organism evidence="7 8">
    <name type="scientific">Niabella yanshanensis</name>
    <dbReference type="NCBI Taxonomy" id="577386"/>
    <lineage>
        <taxon>Bacteria</taxon>
        <taxon>Pseudomonadati</taxon>
        <taxon>Bacteroidota</taxon>
        <taxon>Chitinophagia</taxon>
        <taxon>Chitinophagales</taxon>
        <taxon>Chitinophagaceae</taxon>
        <taxon>Niabella</taxon>
    </lineage>
</organism>
<dbReference type="InterPro" id="IPR042177">
    <property type="entry name" value="Cell/Rod_1"/>
</dbReference>
<dbReference type="InterPro" id="IPR055342">
    <property type="entry name" value="MreC_beta-barrel_core"/>
</dbReference>
<keyword evidence="8" id="KW-1185">Reference proteome</keyword>
<evidence type="ECO:0000259" key="6">
    <source>
        <dbReference type="Pfam" id="PF04085"/>
    </source>
</evidence>
<dbReference type="Pfam" id="PF04085">
    <property type="entry name" value="MreC"/>
    <property type="match status" value="1"/>
</dbReference>
<dbReference type="RefSeq" id="WP_114792157.1">
    <property type="nucleotide sequence ID" value="NZ_CP139960.1"/>
</dbReference>
<evidence type="ECO:0000313" key="8">
    <source>
        <dbReference type="Proteomes" id="UP001325680"/>
    </source>
</evidence>
<dbReference type="EMBL" id="CP139960">
    <property type="protein sequence ID" value="WQD40468.1"/>
    <property type="molecule type" value="Genomic_DNA"/>
</dbReference>
<dbReference type="NCBIfam" id="TIGR00219">
    <property type="entry name" value="mreC"/>
    <property type="match status" value="1"/>
</dbReference>
<accession>A0ABZ0WCF5</accession>
<dbReference type="Gene3D" id="2.40.10.340">
    <property type="entry name" value="Rod shape-determining protein MreC, domain 1"/>
    <property type="match status" value="1"/>
</dbReference>
<comment type="similarity">
    <text evidence="1">Belongs to the MreC family.</text>
</comment>
<evidence type="ECO:0000256" key="5">
    <source>
        <dbReference type="SAM" id="Phobius"/>
    </source>
</evidence>
<keyword evidence="3" id="KW-0133">Cell shape</keyword>
<proteinExistence type="inferred from homology"/>
<dbReference type="PANTHER" id="PTHR34138:SF1">
    <property type="entry name" value="CELL SHAPE-DETERMINING PROTEIN MREC"/>
    <property type="match status" value="1"/>
</dbReference>
<sequence length="291" mass="32451">MRNIFLFIRRYSVFVLFLVLQIIALYFLFTYNGSHRAKGLGLAGGVTSYFNGKYNSLEDFFTMQEENRRVHRLNDSLMNLLNANFVVADSGTTVLRDSTYRDTLGSNRHFIWRSAQVLYSTSGSDKNYLQINRGSSNGIGDDMGVFSSNGGLVGKVINTGKNFSEVMSLLNVVNKFSVQLKRTGSAGMLSWDGKSPQELTLNNIPKTDSVRSGDTILTGTYSRSYPPGRMVGVVSRVLVDKSSNFFVLKVKPAANLTSLQQVFVVENLNYNELEQLDKATHNMVERKGGNK</sequence>
<gene>
    <name evidence="7" type="primary">mreC</name>
    <name evidence="7" type="ORF">U0035_09945</name>
</gene>
<feature type="transmembrane region" description="Helical" evidence="5">
    <location>
        <begin position="12"/>
        <end position="29"/>
    </location>
</feature>
<dbReference type="InterPro" id="IPR007221">
    <property type="entry name" value="MreC"/>
</dbReference>
<evidence type="ECO:0000256" key="1">
    <source>
        <dbReference type="ARBA" id="ARBA00009369"/>
    </source>
</evidence>
<dbReference type="Proteomes" id="UP001325680">
    <property type="component" value="Chromosome"/>
</dbReference>
<dbReference type="InterPro" id="IPR042175">
    <property type="entry name" value="Cell/Rod_MreC_2"/>
</dbReference>
<evidence type="ECO:0000256" key="2">
    <source>
        <dbReference type="ARBA" id="ARBA00013855"/>
    </source>
</evidence>
<keyword evidence="5" id="KW-0472">Membrane</keyword>
<name>A0ABZ0WCF5_9BACT</name>
<evidence type="ECO:0000313" key="7">
    <source>
        <dbReference type="EMBL" id="WQD40468.1"/>
    </source>
</evidence>
<dbReference type="PANTHER" id="PTHR34138">
    <property type="entry name" value="CELL SHAPE-DETERMINING PROTEIN MREC"/>
    <property type="match status" value="1"/>
</dbReference>
<feature type="domain" description="Rod shape-determining protein MreC beta-barrel core" evidence="6">
    <location>
        <begin position="117"/>
        <end position="266"/>
    </location>
</feature>